<evidence type="ECO:0000256" key="10">
    <source>
        <dbReference type="ARBA" id="ARBA00023455"/>
    </source>
</evidence>
<keyword evidence="2" id="KW-0813">Transport</keyword>
<dbReference type="Gene3D" id="3.40.50.300">
    <property type="entry name" value="P-loop containing nucleotide triphosphate hydrolases"/>
    <property type="match status" value="1"/>
</dbReference>
<dbReference type="InterPro" id="IPR003593">
    <property type="entry name" value="AAA+_ATPase"/>
</dbReference>
<dbReference type="GO" id="GO:0016887">
    <property type="term" value="F:ATP hydrolysis activity"/>
    <property type="evidence" value="ECO:0007669"/>
    <property type="project" value="InterPro"/>
</dbReference>
<dbReference type="CDD" id="cd18543">
    <property type="entry name" value="ABC_6TM_Rv0194_D1_like"/>
    <property type="match status" value="1"/>
</dbReference>
<dbReference type="Pfam" id="PF00664">
    <property type="entry name" value="ABC_membrane"/>
    <property type="match status" value="1"/>
</dbReference>
<organism evidence="14 15">
    <name type="scientific">Nocardia vermiculata</name>
    <dbReference type="NCBI Taxonomy" id="257274"/>
    <lineage>
        <taxon>Bacteria</taxon>
        <taxon>Bacillati</taxon>
        <taxon>Actinomycetota</taxon>
        <taxon>Actinomycetes</taxon>
        <taxon>Mycobacteriales</taxon>
        <taxon>Nocardiaceae</taxon>
        <taxon>Nocardia</taxon>
    </lineage>
</organism>
<dbReference type="InterPro" id="IPR039421">
    <property type="entry name" value="Type_1_exporter"/>
</dbReference>
<sequence length="585" mass="63054">MRPYRAALFISAALSGVGMLCDIALPLITGKIVDGPIAHRDFGGIWVPTVLIVLVSALNVFASWWRRRVVAAPASELEVSLRAELFGRLQVLPVGVHDGMESGQLTSRAITDMSTLRRFFAFVAPSILGLGATLGVGVLVLFALSWQVGLIELVIAVPLVLVARQFQRGYARASRTAQDQSGHLATTVEESAQGIRVLKAFGRGPWFGHRFRQQALGLQDLELYKVRLVARLWTALNTLSAIGIAAALAMGGYLVAQQTMTIGALVAGITLTTILQWPIIGVGFLLAETNHARTAAQRFWEVIDTPVEIADPVRPLAPPDPLRGELCFEHVRFRFPDAEHDLLHDISLRIAPGETVALVGATGSGKSALLGLVPRLFDVSGGAVCIDGLDVRSMRLADLRSRVSVAFEDPVLFSASVRENITLGCPDATDAQVRHALEVARAAEFVAELPWGLRTRIGEQGLSLSGGQRQRLALARAVLDRSTRAGGHIVVLDDPLSALDVSTEEQVQAHLRAALGGATVLLVAHRPSTAAWADRVAVLDEGRILAIGPHDRLLETCSRYRDLMGGELDVDGPDRERDRGLAYEH</sequence>
<dbReference type="PROSITE" id="PS50929">
    <property type="entry name" value="ABC_TM1F"/>
    <property type="match status" value="1"/>
</dbReference>
<feature type="domain" description="ABC transmembrane type-1" evidence="13">
    <location>
        <begin position="9"/>
        <end position="291"/>
    </location>
</feature>
<feature type="transmembrane region" description="Helical" evidence="11">
    <location>
        <begin position="148"/>
        <end position="166"/>
    </location>
</feature>
<dbReference type="SUPFAM" id="SSF90123">
    <property type="entry name" value="ABC transporter transmembrane region"/>
    <property type="match status" value="1"/>
</dbReference>
<evidence type="ECO:0000256" key="3">
    <source>
        <dbReference type="ARBA" id="ARBA00022475"/>
    </source>
</evidence>
<keyword evidence="7 14" id="KW-0067">ATP-binding</keyword>
<feature type="transmembrane region" description="Helical" evidence="11">
    <location>
        <begin position="262"/>
        <end position="287"/>
    </location>
</feature>
<keyword evidence="9 11" id="KW-0472">Membrane</keyword>
<dbReference type="InterPro" id="IPR027417">
    <property type="entry name" value="P-loop_NTPase"/>
</dbReference>
<accession>A0A846XXB5</accession>
<dbReference type="GO" id="GO:0005524">
    <property type="term" value="F:ATP binding"/>
    <property type="evidence" value="ECO:0007669"/>
    <property type="project" value="UniProtKB-KW"/>
</dbReference>
<evidence type="ECO:0000256" key="7">
    <source>
        <dbReference type="ARBA" id="ARBA00022840"/>
    </source>
</evidence>
<evidence type="ECO:0000256" key="9">
    <source>
        <dbReference type="ARBA" id="ARBA00023136"/>
    </source>
</evidence>
<keyword evidence="5 11" id="KW-0812">Transmembrane</keyword>
<comment type="caution">
    <text evidence="14">The sequence shown here is derived from an EMBL/GenBank/DDBJ whole genome shotgun (WGS) entry which is preliminary data.</text>
</comment>
<dbReference type="FunFam" id="3.40.50.300:FF:000221">
    <property type="entry name" value="Multidrug ABC transporter ATP-binding protein"/>
    <property type="match status" value="1"/>
</dbReference>
<gene>
    <name evidence="14" type="ORF">HGA08_07325</name>
</gene>
<feature type="domain" description="ABC transporter" evidence="12">
    <location>
        <begin position="326"/>
        <end position="566"/>
    </location>
</feature>
<keyword evidence="6" id="KW-0547">Nucleotide-binding</keyword>
<dbReference type="InterPro" id="IPR011527">
    <property type="entry name" value="ABC1_TM_dom"/>
</dbReference>
<evidence type="ECO:0000256" key="2">
    <source>
        <dbReference type="ARBA" id="ARBA00022448"/>
    </source>
</evidence>
<evidence type="ECO:0000256" key="4">
    <source>
        <dbReference type="ARBA" id="ARBA00022519"/>
    </source>
</evidence>
<dbReference type="Pfam" id="PF00005">
    <property type="entry name" value="ABC_tran"/>
    <property type="match status" value="1"/>
</dbReference>
<dbReference type="GO" id="GO:0015421">
    <property type="term" value="F:ABC-type oligopeptide transporter activity"/>
    <property type="evidence" value="ECO:0007669"/>
    <property type="project" value="TreeGrafter"/>
</dbReference>
<comment type="subcellular location">
    <subcellularLocation>
        <location evidence="1">Cell inner membrane</location>
        <topology evidence="1">Multi-pass membrane protein</topology>
    </subcellularLocation>
</comment>
<dbReference type="InterPro" id="IPR017871">
    <property type="entry name" value="ABC_transporter-like_CS"/>
</dbReference>
<evidence type="ECO:0000256" key="1">
    <source>
        <dbReference type="ARBA" id="ARBA00004429"/>
    </source>
</evidence>
<dbReference type="PROSITE" id="PS50893">
    <property type="entry name" value="ABC_TRANSPORTER_2"/>
    <property type="match status" value="1"/>
</dbReference>
<dbReference type="PANTHER" id="PTHR43394:SF1">
    <property type="entry name" value="ATP-BINDING CASSETTE SUB-FAMILY B MEMBER 10, MITOCHONDRIAL"/>
    <property type="match status" value="1"/>
</dbReference>
<comment type="similarity">
    <text evidence="10">Belongs to the ABC transporter superfamily. Siderophore-Fe(3+) uptake transporter (SIUT) (TC 3.A.1.21) family.</text>
</comment>
<evidence type="ECO:0000259" key="12">
    <source>
        <dbReference type="PROSITE" id="PS50893"/>
    </source>
</evidence>
<reference evidence="14 15" key="1">
    <citation type="submission" date="2020-04" db="EMBL/GenBank/DDBJ databases">
        <title>MicrobeNet Type strains.</title>
        <authorList>
            <person name="Nicholson A.C."/>
        </authorList>
    </citation>
    <scope>NUCLEOTIDE SEQUENCE [LARGE SCALE GENOMIC DNA]</scope>
    <source>
        <strain evidence="14 15">JCM 12354</strain>
    </source>
</reference>
<dbReference type="InterPro" id="IPR036640">
    <property type="entry name" value="ABC1_TM_sf"/>
</dbReference>
<evidence type="ECO:0000256" key="11">
    <source>
        <dbReference type="SAM" id="Phobius"/>
    </source>
</evidence>
<keyword evidence="3" id="KW-1003">Cell membrane</keyword>
<evidence type="ECO:0000313" key="15">
    <source>
        <dbReference type="Proteomes" id="UP000565711"/>
    </source>
</evidence>
<feature type="transmembrane region" description="Helical" evidence="11">
    <location>
        <begin position="232"/>
        <end position="256"/>
    </location>
</feature>
<keyword evidence="8 11" id="KW-1133">Transmembrane helix</keyword>
<keyword evidence="15" id="KW-1185">Reference proteome</keyword>
<dbReference type="InterPro" id="IPR003439">
    <property type="entry name" value="ABC_transporter-like_ATP-bd"/>
</dbReference>
<proteinExistence type="inferred from homology"/>
<dbReference type="Gene3D" id="1.20.1560.10">
    <property type="entry name" value="ABC transporter type 1, transmembrane domain"/>
    <property type="match status" value="1"/>
</dbReference>
<keyword evidence="4" id="KW-0997">Cell inner membrane</keyword>
<dbReference type="GO" id="GO:0005886">
    <property type="term" value="C:plasma membrane"/>
    <property type="evidence" value="ECO:0007669"/>
    <property type="project" value="UniProtKB-SubCell"/>
</dbReference>
<dbReference type="AlphaFoldDB" id="A0A846XXB5"/>
<evidence type="ECO:0000256" key="6">
    <source>
        <dbReference type="ARBA" id="ARBA00022741"/>
    </source>
</evidence>
<name>A0A846XXB5_9NOCA</name>
<dbReference type="SUPFAM" id="SSF52540">
    <property type="entry name" value="P-loop containing nucleoside triphosphate hydrolases"/>
    <property type="match status" value="1"/>
</dbReference>
<feature type="transmembrane region" description="Helical" evidence="11">
    <location>
        <begin position="119"/>
        <end position="142"/>
    </location>
</feature>
<evidence type="ECO:0000313" key="14">
    <source>
        <dbReference type="EMBL" id="NKY50021.1"/>
    </source>
</evidence>
<evidence type="ECO:0000256" key="5">
    <source>
        <dbReference type="ARBA" id="ARBA00022692"/>
    </source>
</evidence>
<dbReference type="Proteomes" id="UP000565711">
    <property type="component" value="Unassembled WGS sequence"/>
</dbReference>
<evidence type="ECO:0000256" key="8">
    <source>
        <dbReference type="ARBA" id="ARBA00022989"/>
    </source>
</evidence>
<dbReference type="PROSITE" id="PS00211">
    <property type="entry name" value="ABC_TRANSPORTER_1"/>
    <property type="match status" value="1"/>
</dbReference>
<dbReference type="EMBL" id="JAAXOP010000003">
    <property type="protein sequence ID" value="NKY50021.1"/>
    <property type="molecule type" value="Genomic_DNA"/>
</dbReference>
<protein>
    <submittedName>
        <fullName evidence="14">ABC transporter ATP-binding protein</fullName>
    </submittedName>
</protein>
<feature type="transmembrane region" description="Helical" evidence="11">
    <location>
        <begin position="45"/>
        <end position="65"/>
    </location>
</feature>
<evidence type="ECO:0000259" key="13">
    <source>
        <dbReference type="PROSITE" id="PS50929"/>
    </source>
</evidence>
<dbReference type="SMART" id="SM00382">
    <property type="entry name" value="AAA"/>
    <property type="match status" value="1"/>
</dbReference>
<dbReference type="PANTHER" id="PTHR43394">
    <property type="entry name" value="ATP-DEPENDENT PERMEASE MDL1, MITOCHONDRIAL"/>
    <property type="match status" value="1"/>
</dbReference>